<dbReference type="CDD" id="cd04301">
    <property type="entry name" value="NAT_SF"/>
    <property type="match status" value="1"/>
</dbReference>
<sequence length="149" mass="15983">MPADPLLHPDYEFSADAARLDAGRVHLLLTEHAYWAAGRGREVQDAAIAGSRSYAVYHRPSGALVAYARAVTDGATFAWLADVVVDPVHRGRGLGTAVVAGAVADLETLGLKRIVLKASDDGRGLYEHLGFAPLDDPAPWMERRPELGK</sequence>
<evidence type="ECO:0000313" key="3">
    <source>
        <dbReference type="Proteomes" id="UP001651050"/>
    </source>
</evidence>
<dbReference type="InterPro" id="IPR016181">
    <property type="entry name" value="Acyl_CoA_acyltransferase"/>
</dbReference>
<dbReference type="Pfam" id="PF00583">
    <property type="entry name" value="Acetyltransf_1"/>
    <property type="match status" value="1"/>
</dbReference>
<protein>
    <submittedName>
        <fullName evidence="2">GNAT family N-acetyltransferase</fullName>
    </submittedName>
</protein>
<dbReference type="InterPro" id="IPR000182">
    <property type="entry name" value="GNAT_dom"/>
</dbReference>
<keyword evidence="3" id="KW-1185">Reference proteome</keyword>
<dbReference type="Proteomes" id="UP001651050">
    <property type="component" value="Unassembled WGS sequence"/>
</dbReference>
<dbReference type="EMBL" id="JALQCY010000002">
    <property type="protein sequence ID" value="MCK9793361.1"/>
    <property type="molecule type" value="Genomic_DNA"/>
</dbReference>
<dbReference type="InterPro" id="IPR053144">
    <property type="entry name" value="Acetyltransferase_Butenolide"/>
</dbReference>
<dbReference type="PANTHER" id="PTHR43233:SF1">
    <property type="entry name" value="FAMILY N-ACETYLTRANSFERASE, PUTATIVE (AFU_ORTHOLOGUE AFUA_6G03350)-RELATED"/>
    <property type="match status" value="1"/>
</dbReference>
<dbReference type="SUPFAM" id="SSF55729">
    <property type="entry name" value="Acyl-CoA N-acyltransferases (Nat)"/>
    <property type="match status" value="1"/>
</dbReference>
<evidence type="ECO:0000313" key="2">
    <source>
        <dbReference type="EMBL" id="MCK9793361.1"/>
    </source>
</evidence>
<organism evidence="2 3">
    <name type="scientific">Isoptericola peretonis</name>
    <dbReference type="NCBI Taxonomy" id="2918523"/>
    <lineage>
        <taxon>Bacteria</taxon>
        <taxon>Bacillati</taxon>
        <taxon>Actinomycetota</taxon>
        <taxon>Actinomycetes</taxon>
        <taxon>Micrococcales</taxon>
        <taxon>Promicromonosporaceae</taxon>
        <taxon>Isoptericola</taxon>
    </lineage>
</organism>
<dbReference type="PROSITE" id="PS51186">
    <property type="entry name" value="GNAT"/>
    <property type="match status" value="1"/>
</dbReference>
<name>A0ABT0J1I4_9MICO</name>
<gene>
    <name evidence="2" type="ORF">M1843_06335</name>
</gene>
<proteinExistence type="predicted"/>
<accession>A0ABT0J1I4</accession>
<dbReference type="Gene3D" id="3.40.630.30">
    <property type="match status" value="1"/>
</dbReference>
<feature type="domain" description="N-acetyltransferase" evidence="1">
    <location>
        <begin position="15"/>
        <end position="146"/>
    </location>
</feature>
<reference evidence="2 3" key="1">
    <citation type="submission" date="2022-02" db="EMBL/GenBank/DDBJ databases">
        <title>The car tank lid bacteriome: a reservoir of bacteria with potential in bioremediation of fuel.</title>
        <authorList>
            <person name="Vidal-Verdu A."/>
            <person name="Gomez-Martinez D."/>
            <person name="Latorre-Perez A."/>
            <person name="Pereto J."/>
            <person name="Porcar M."/>
        </authorList>
    </citation>
    <scope>NUCLEOTIDE SEQUENCE [LARGE SCALE GENOMIC DNA]</scope>
    <source>
        <strain evidence="2 3">4D.3</strain>
    </source>
</reference>
<dbReference type="PANTHER" id="PTHR43233">
    <property type="entry name" value="FAMILY N-ACETYLTRANSFERASE, PUTATIVE (AFU_ORTHOLOGUE AFUA_6G03350)-RELATED"/>
    <property type="match status" value="1"/>
</dbReference>
<evidence type="ECO:0000259" key="1">
    <source>
        <dbReference type="PROSITE" id="PS51186"/>
    </source>
</evidence>
<comment type="caution">
    <text evidence="2">The sequence shown here is derived from an EMBL/GenBank/DDBJ whole genome shotgun (WGS) entry which is preliminary data.</text>
</comment>